<evidence type="ECO:0000256" key="11">
    <source>
        <dbReference type="RuleBase" id="RU004187"/>
    </source>
</evidence>
<dbReference type="GO" id="GO:0051082">
    <property type="term" value="F:unfolded protein binding"/>
    <property type="evidence" value="ECO:0007669"/>
    <property type="project" value="InterPro"/>
</dbReference>
<evidence type="ECO:0000256" key="1">
    <source>
        <dbReference type="ARBA" id="ARBA00004496"/>
    </source>
</evidence>
<keyword evidence="5" id="KW-0963">Cytoplasm</keyword>
<dbReference type="InterPro" id="IPR054827">
    <property type="entry name" value="thermosome_alpha"/>
</dbReference>
<evidence type="ECO:0000313" key="13">
    <source>
        <dbReference type="Proteomes" id="UP000187209"/>
    </source>
</evidence>
<dbReference type="GO" id="GO:0005524">
    <property type="term" value="F:ATP binding"/>
    <property type="evidence" value="ECO:0007669"/>
    <property type="project" value="UniProtKB-KW"/>
</dbReference>
<dbReference type="Gene3D" id="3.50.7.10">
    <property type="entry name" value="GroEL"/>
    <property type="match status" value="1"/>
</dbReference>
<comment type="caution">
    <text evidence="12">The sequence shown here is derived from an EMBL/GenBank/DDBJ whole genome shotgun (WGS) entry which is preliminary data.</text>
</comment>
<dbReference type="InterPro" id="IPR027410">
    <property type="entry name" value="TCP-1-like_intermed_sf"/>
</dbReference>
<dbReference type="NCBIfam" id="NF041083">
    <property type="entry name" value="thermosome_beta"/>
    <property type="match status" value="1"/>
</dbReference>
<comment type="similarity">
    <text evidence="2 11">Belongs to the TCP-1 chaperonin family.</text>
</comment>
<keyword evidence="8 11" id="KW-0143">Chaperone</keyword>
<dbReference type="Gene3D" id="3.30.260.10">
    <property type="entry name" value="TCP-1-like chaperonin intermediate domain"/>
    <property type="match status" value="1"/>
</dbReference>
<dbReference type="SUPFAM" id="SSF48592">
    <property type="entry name" value="GroEL equatorial domain-like"/>
    <property type="match status" value="1"/>
</dbReference>
<evidence type="ECO:0000313" key="12">
    <source>
        <dbReference type="EMBL" id="OMJ85102.1"/>
    </source>
</evidence>
<keyword evidence="7 11" id="KW-0067">ATP-binding</keyword>
<comment type="subcellular location">
    <subcellularLocation>
        <location evidence="1">Cytoplasm</location>
    </subcellularLocation>
</comment>
<dbReference type="InterPro" id="IPR053374">
    <property type="entry name" value="TCP-1_chaperonin"/>
</dbReference>
<comment type="subunit">
    <text evidence="3">Heterooligomeric complex of about 850 to 900 kDa that forms two stacked rings, 12 to 16 nm in diameter.</text>
</comment>
<sequence length="544" mass="59276">MSVSILGSRESGQNIRDTNVRAVQAVANIVKSSLGPNGLDKMLVDEIGDVVISNDGATILRSLEVQHPAAKVLVELSRLQDQEVGDGTTSVVIVAAELLKRANDLVKYKIHPTTIIAGFRLAMKESIQYIKDYLSVKTESLGKDAILNVAKTSLNSKLIGAESDHFASMIVNCVEAVGVMGASKEMKYPIKSIKVLKCIGQSAKESVHLNGFALMTGRTAQGMPTSIKNARIACLDFNLNKFKLQMGAQVLVNDAKNLEKIRLRELEITKERIEKVLKAGANVIFATKAIDDFALKYFVEAGAIAVRRVDKKDIRKIAKQCGAEVLITLMNNEGEEVFNESSLGSAEEVSEERLGDNDFIFIKGMKHSSSQTLILRGANEFMLDEIERSVHDAICVVKRVLESKSVVVGGGAVETALSIYLDSFARTLGSKEQLAISEFAESLLVIPKTLAINAAQDACDLLAKLKMYHSASQNSSDEKKQEYKYVGLDLANGKVRNNLKAGVLEPTISKIKSLKFATEAAISILRIDDLIELAPKPEKERDGH</sequence>
<dbReference type="InterPro" id="IPR002194">
    <property type="entry name" value="Chaperonin_TCP-1_CS"/>
</dbReference>
<evidence type="ECO:0000256" key="8">
    <source>
        <dbReference type="ARBA" id="ARBA00023186"/>
    </source>
</evidence>
<dbReference type="PROSITE" id="PS00995">
    <property type="entry name" value="TCP1_3"/>
    <property type="match status" value="1"/>
</dbReference>
<dbReference type="InterPro" id="IPR002423">
    <property type="entry name" value="Cpn60/GroEL/TCP-1"/>
</dbReference>
<keyword evidence="6 11" id="KW-0547">Nucleotide-binding</keyword>
<evidence type="ECO:0000256" key="4">
    <source>
        <dbReference type="ARBA" id="ARBA00014424"/>
    </source>
</evidence>
<dbReference type="GO" id="GO:0140662">
    <property type="term" value="F:ATP-dependent protein folding chaperone"/>
    <property type="evidence" value="ECO:0007669"/>
    <property type="project" value="InterPro"/>
</dbReference>
<protein>
    <recommendedName>
        <fullName evidence="4">T-complex protein 1 subunit alpha</fullName>
    </recommendedName>
    <alternativeName>
        <fullName evidence="10">CCT-alpha</fullName>
    </alternativeName>
</protein>
<dbReference type="InterPro" id="IPR012715">
    <property type="entry name" value="Chap_CCT_alpha"/>
</dbReference>
<dbReference type="PANTHER" id="PTHR11353">
    <property type="entry name" value="CHAPERONIN"/>
    <property type="match status" value="1"/>
</dbReference>
<proteinExistence type="inferred from homology"/>
<dbReference type="PROSITE" id="PS00751">
    <property type="entry name" value="TCP1_2"/>
    <property type="match status" value="1"/>
</dbReference>
<dbReference type="Pfam" id="PF00118">
    <property type="entry name" value="Cpn60_TCP1"/>
    <property type="match status" value="1"/>
</dbReference>
<evidence type="ECO:0000256" key="9">
    <source>
        <dbReference type="ARBA" id="ARBA00024677"/>
    </source>
</evidence>
<keyword evidence="13" id="KW-1185">Reference proteome</keyword>
<evidence type="ECO:0000256" key="6">
    <source>
        <dbReference type="ARBA" id="ARBA00022741"/>
    </source>
</evidence>
<name>A0A1R2C7V6_9CILI</name>
<dbReference type="CDD" id="cd03335">
    <property type="entry name" value="TCP1_alpha"/>
    <property type="match status" value="1"/>
</dbReference>
<evidence type="ECO:0000256" key="5">
    <source>
        <dbReference type="ARBA" id="ARBA00022490"/>
    </source>
</evidence>
<dbReference type="NCBIfam" id="TIGR02340">
    <property type="entry name" value="chap_CCT_alpha"/>
    <property type="match status" value="1"/>
</dbReference>
<dbReference type="EMBL" id="MPUH01000247">
    <property type="protein sequence ID" value="OMJ85102.1"/>
    <property type="molecule type" value="Genomic_DNA"/>
</dbReference>
<dbReference type="GO" id="GO:0005737">
    <property type="term" value="C:cytoplasm"/>
    <property type="evidence" value="ECO:0007669"/>
    <property type="project" value="UniProtKB-SubCell"/>
</dbReference>
<dbReference type="GO" id="GO:0016887">
    <property type="term" value="F:ATP hydrolysis activity"/>
    <property type="evidence" value="ECO:0007669"/>
    <property type="project" value="InterPro"/>
</dbReference>
<dbReference type="OrthoDB" id="496at2759"/>
<dbReference type="PROSITE" id="PS00750">
    <property type="entry name" value="TCP1_1"/>
    <property type="match status" value="1"/>
</dbReference>
<accession>A0A1R2C7V6</accession>
<dbReference type="FunFam" id="1.10.560.10:FF:000070">
    <property type="entry name" value="Uncharacterized protein"/>
    <property type="match status" value="1"/>
</dbReference>
<dbReference type="InterPro" id="IPR017998">
    <property type="entry name" value="Chaperone_TCP-1"/>
</dbReference>
<dbReference type="AlphaFoldDB" id="A0A1R2C7V6"/>
<dbReference type="FunFam" id="3.50.7.10:FF:000009">
    <property type="entry name" value="T-complex protein 1 subunit alpha"/>
    <property type="match status" value="1"/>
</dbReference>
<gene>
    <name evidence="12" type="ORF">SteCoe_13625</name>
</gene>
<dbReference type="SUPFAM" id="SSF52029">
    <property type="entry name" value="GroEL apical domain-like"/>
    <property type="match status" value="1"/>
</dbReference>
<dbReference type="InterPro" id="IPR027409">
    <property type="entry name" value="GroEL-like_apical_dom_sf"/>
</dbReference>
<evidence type="ECO:0000256" key="2">
    <source>
        <dbReference type="ARBA" id="ARBA00008020"/>
    </source>
</evidence>
<evidence type="ECO:0000256" key="10">
    <source>
        <dbReference type="ARBA" id="ARBA00030049"/>
    </source>
</evidence>
<dbReference type="PRINTS" id="PR00304">
    <property type="entry name" value="TCOMPLEXTCP1"/>
</dbReference>
<reference evidence="12 13" key="1">
    <citation type="submission" date="2016-11" db="EMBL/GenBank/DDBJ databases">
        <title>The macronuclear genome of Stentor coeruleus: a giant cell with tiny introns.</title>
        <authorList>
            <person name="Slabodnick M."/>
            <person name="Ruby J.G."/>
            <person name="Reiff S.B."/>
            <person name="Swart E.C."/>
            <person name="Gosai S."/>
            <person name="Prabakaran S."/>
            <person name="Witkowska E."/>
            <person name="Larue G.E."/>
            <person name="Fisher S."/>
            <person name="Freeman R.M."/>
            <person name="Gunawardena J."/>
            <person name="Chu W."/>
            <person name="Stover N.A."/>
            <person name="Gregory B.D."/>
            <person name="Nowacki M."/>
            <person name="Derisi J."/>
            <person name="Roy S.W."/>
            <person name="Marshall W.F."/>
            <person name="Sood P."/>
        </authorList>
    </citation>
    <scope>NUCLEOTIDE SEQUENCE [LARGE SCALE GENOMIC DNA]</scope>
    <source>
        <strain evidence="12">WM001</strain>
    </source>
</reference>
<evidence type="ECO:0000256" key="7">
    <source>
        <dbReference type="ARBA" id="ARBA00022840"/>
    </source>
</evidence>
<dbReference type="InterPro" id="IPR027413">
    <property type="entry name" value="GROEL-like_equatorial_sf"/>
</dbReference>
<dbReference type="NCBIfam" id="NF041082">
    <property type="entry name" value="thermosome_alpha"/>
    <property type="match status" value="1"/>
</dbReference>
<organism evidence="12 13">
    <name type="scientific">Stentor coeruleus</name>
    <dbReference type="NCBI Taxonomy" id="5963"/>
    <lineage>
        <taxon>Eukaryota</taxon>
        <taxon>Sar</taxon>
        <taxon>Alveolata</taxon>
        <taxon>Ciliophora</taxon>
        <taxon>Postciliodesmatophora</taxon>
        <taxon>Heterotrichea</taxon>
        <taxon>Heterotrichida</taxon>
        <taxon>Stentoridae</taxon>
        <taxon>Stentor</taxon>
    </lineage>
</organism>
<dbReference type="SUPFAM" id="SSF54849">
    <property type="entry name" value="GroEL-intermediate domain like"/>
    <property type="match status" value="1"/>
</dbReference>
<dbReference type="Gene3D" id="1.10.560.10">
    <property type="entry name" value="GroEL-like equatorial domain"/>
    <property type="match status" value="1"/>
</dbReference>
<dbReference type="Proteomes" id="UP000187209">
    <property type="component" value="Unassembled WGS sequence"/>
</dbReference>
<comment type="function">
    <text evidence="9">Molecular chaperone; assists the folding of proteins upon ATP hydrolysis. Known to play a role, in vitro, in the folding of actin and tubulin.</text>
</comment>
<evidence type="ECO:0000256" key="3">
    <source>
        <dbReference type="ARBA" id="ARBA00011531"/>
    </source>
</evidence>